<accession>A0ABR4B772</accession>
<reference evidence="1 2" key="1">
    <citation type="submission" date="2024-09" db="EMBL/GenBank/DDBJ databases">
        <title>Rethinking Asexuality: The Enigmatic Case of Functional Sexual Genes in Lepraria (Stereocaulaceae).</title>
        <authorList>
            <person name="Doellman M."/>
            <person name="Sun Y."/>
            <person name="Barcenas-Pena A."/>
            <person name="Lumbsch H.T."/>
            <person name="Grewe F."/>
        </authorList>
    </citation>
    <scope>NUCLEOTIDE SEQUENCE [LARGE SCALE GENOMIC DNA]</scope>
    <source>
        <strain evidence="1 2">Grewe 0041</strain>
    </source>
</reference>
<sequence>MLSLVLTSGAATLIRRGAPVRPSLEAVVNRIPVDSKVDVDEQIDDSTVHVDGELGVAWMLYVVYEDGRLRTRTSSTCGR</sequence>
<comment type="caution">
    <text evidence="1">The sequence shown here is derived from an EMBL/GenBank/DDBJ whole genome shotgun (WGS) entry which is preliminary data.</text>
</comment>
<dbReference type="Proteomes" id="UP001590951">
    <property type="component" value="Unassembled WGS sequence"/>
</dbReference>
<proteinExistence type="predicted"/>
<gene>
    <name evidence="1" type="ORF">ABVK25_006009</name>
</gene>
<dbReference type="EMBL" id="JBHFEH010000019">
    <property type="protein sequence ID" value="KAL2053705.1"/>
    <property type="molecule type" value="Genomic_DNA"/>
</dbReference>
<name>A0ABR4B772_9LECA</name>
<protein>
    <submittedName>
        <fullName evidence="1">Uncharacterized protein</fullName>
    </submittedName>
</protein>
<keyword evidence="2" id="KW-1185">Reference proteome</keyword>
<evidence type="ECO:0000313" key="2">
    <source>
        <dbReference type="Proteomes" id="UP001590951"/>
    </source>
</evidence>
<organism evidence="1 2">
    <name type="scientific">Lepraria finkii</name>
    <dbReference type="NCBI Taxonomy" id="1340010"/>
    <lineage>
        <taxon>Eukaryota</taxon>
        <taxon>Fungi</taxon>
        <taxon>Dikarya</taxon>
        <taxon>Ascomycota</taxon>
        <taxon>Pezizomycotina</taxon>
        <taxon>Lecanoromycetes</taxon>
        <taxon>OSLEUM clade</taxon>
        <taxon>Lecanoromycetidae</taxon>
        <taxon>Lecanorales</taxon>
        <taxon>Lecanorineae</taxon>
        <taxon>Stereocaulaceae</taxon>
        <taxon>Lepraria</taxon>
    </lineage>
</organism>
<evidence type="ECO:0000313" key="1">
    <source>
        <dbReference type="EMBL" id="KAL2053705.1"/>
    </source>
</evidence>